<keyword evidence="1" id="KW-0175">Coiled coil</keyword>
<organism evidence="2 3">
    <name type="scientific">Trifolium pratense</name>
    <name type="common">Red clover</name>
    <dbReference type="NCBI Taxonomy" id="57577"/>
    <lineage>
        <taxon>Eukaryota</taxon>
        <taxon>Viridiplantae</taxon>
        <taxon>Streptophyta</taxon>
        <taxon>Embryophyta</taxon>
        <taxon>Tracheophyta</taxon>
        <taxon>Spermatophyta</taxon>
        <taxon>Magnoliopsida</taxon>
        <taxon>eudicotyledons</taxon>
        <taxon>Gunneridae</taxon>
        <taxon>Pentapetalae</taxon>
        <taxon>rosids</taxon>
        <taxon>fabids</taxon>
        <taxon>Fabales</taxon>
        <taxon>Fabaceae</taxon>
        <taxon>Papilionoideae</taxon>
        <taxon>50 kb inversion clade</taxon>
        <taxon>NPAAA clade</taxon>
        <taxon>Hologalegina</taxon>
        <taxon>IRL clade</taxon>
        <taxon>Trifolieae</taxon>
        <taxon>Trifolium</taxon>
    </lineage>
</organism>
<gene>
    <name evidence="2" type="ORF">L195_g062691</name>
</gene>
<dbReference type="EMBL" id="ASHM01182632">
    <property type="protein sequence ID" value="PNX65618.1"/>
    <property type="molecule type" value="Genomic_DNA"/>
</dbReference>
<accession>A0A2K3KH69</accession>
<dbReference type="AlphaFoldDB" id="A0A2K3KH69"/>
<evidence type="ECO:0000313" key="2">
    <source>
        <dbReference type="EMBL" id="PNX65618.1"/>
    </source>
</evidence>
<feature type="non-terminal residue" evidence="2">
    <location>
        <position position="92"/>
    </location>
</feature>
<dbReference type="Proteomes" id="UP000236291">
    <property type="component" value="Unassembled WGS sequence"/>
</dbReference>
<comment type="caution">
    <text evidence="2">The sequence shown here is derived from an EMBL/GenBank/DDBJ whole genome shotgun (WGS) entry which is preliminary data.</text>
</comment>
<feature type="coiled-coil region" evidence="1">
    <location>
        <begin position="20"/>
        <end position="75"/>
    </location>
</feature>
<reference evidence="2 3" key="2">
    <citation type="journal article" date="2017" name="Front. Plant Sci.">
        <title>Gene Classification and Mining of Molecular Markers Useful in Red Clover (Trifolium pratense) Breeding.</title>
        <authorList>
            <person name="Istvanek J."/>
            <person name="Dluhosova J."/>
            <person name="Dluhos P."/>
            <person name="Patkova L."/>
            <person name="Nedelnik J."/>
            <person name="Repkova J."/>
        </authorList>
    </citation>
    <scope>NUCLEOTIDE SEQUENCE [LARGE SCALE GENOMIC DNA]</scope>
    <source>
        <strain evidence="3">cv. Tatra</strain>
        <tissue evidence="2">Young leaves</tissue>
    </source>
</reference>
<evidence type="ECO:0000313" key="3">
    <source>
        <dbReference type="Proteomes" id="UP000236291"/>
    </source>
</evidence>
<evidence type="ECO:0000256" key="1">
    <source>
        <dbReference type="SAM" id="Coils"/>
    </source>
</evidence>
<proteinExistence type="predicted"/>
<sequence length="92" mass="10298">AARRELDLLGKKLHESEASCEGYREQHKTLASNLEGAEEKMKVLVGERDDALREVEELRAKITELEGKLQESTGAAVIEEDERIVDPDGDYS</sequence>
<reference evidence="2 3" key="1">
    <citation type="journal article" date="2014" name="Am. J. Bot.">
        <title>Genome assembly and annotation for red clover (Trifolium pratense; Fabaceae).</title>
        <authorList>
            <person name="Istvanek J."/>
            <person name="Jaros M."/>
            <person name="Krenek A."/>
            <person name="Repkova J."/>
        </authorList>
    </citation>
    <scope>NUCLEOTIDE SEQUENCE [LARGE SCALE GENOMIC DNA]</scope>
    <source>
        <strain evidence="3">cv. Tatra</strain>
        <tissue evidence="2">Young leaves</tissue>
    </source>
</reference>
<feature type="non-terminal residue" evidence="2">
    <location>
        <position position="1"/>
    </location>
</feature>
<name>A0A2K3KH69_TRIPR</name>
<protein>
    <submittedName>
        <fullName evidence="2">Uncharacterized protein</fullName>
    </submittedName>
</protein>